<evidence type="ECO:0000313" key="4">
    <source>
        <dbReference type="Proteomes" id="UP001525890"/>
    </source>
</evidence>
<dbReference type="InterPro" id="IPR029016">
    <property type="entry name" value="GAF-like_dom_sf"/>
</dbReference>
<reference evidence="3 4" key="1">
    <citation type="journal article" date="2022" name="Front. Microbiol.">
        <title>High genomic differentiation and limited gene flow indicate recent cryptic speciation within the genus Laspinema (cyanobacteria).</title>
        <authorList>
            <person name="Stanojkovic A."/>
            <person name="Skoupy S."/>
            <person name="Skaloud P."/>
            <person name="Dvorak P."/>
        </authorList>
    </citation>
    <scope>NUCLEOTIDE SEQUENCE [LARGE SCALE GENOMIC DNA]</scope>
    <source>
        <strain evidence="3 4">D2a</strain>
    </source>
</reference>
<dbReference type="InterPro" id="IPR011009">
    <property type="entry name" value="Kinase-like_dom_sf"/>
</dbReference>
<dbReference type="InterPro" id="IPR027417">
    <property type="entry name" value="P-loop_NTPase"/>
</dbReference>
<dbReference type="PROSITE" id="PS50011">
    <property type="entry name" value="PROTEIN_KINASE_DOM"/>
    <property type="match status" value="1"/>
</dbReference>
<dbReference type="SUPFAM" id="SSF52540">
    <property type="entry name" value="P-loop containing nucleoside triphosphate hydrolases"/>
    <property type="match status" value="1"/>
</dbReference>
<sequence length="1784" mass="199515">MTDLTGYQILSPIYESANSLVYRGIRERDNLPMILKVLKQDYPNPSELTRYKQEYEITRSLAGKGVVQVYDLHRYQNSLVMTLEDFGGKSLKGWMTERPFPLGEFLTVAIAIAESLGEIHAANIIHKDINPSNIVYNPETGEVKIIDFGISSVLSRENPTILNPDRLEGTLAYISPEQTGRMNRAIDYRTDFYSLGVTFYELLTHQLPFTATAPLELVHSHIAKQPVPPAQIDPKIPQVVSDLVMKLMAKTAEERYQSARGLKLDLETCLNQLQTNGEISTFPLARQDQSDKFQIPQKLYGREQEVQQLLNSWDSLGQGTPVLILVAGYSGVGKSALVNEVQKPLVKSRGYFISGKFDQFKRNIPYSSLIQAFQELIRQLLTESEGQLQIWKQKLLNALGNNAQVIIEVIPELELIMGKQPPVPQLGPTEAQNRFNLVFQQFVSVFAQAEHPVVMFIDDLQWADSASLKLLEQLLSDADNQYLLTIGAYRDNEVSPTHPFILTVERIQKAGTQVDAIQLQPLLIEQVSQLIGDTLNVSPAESEALTELVFSKTGGNPFFLTQLLEYLYQEQFLSFNYNSGNWEWNIDAIQQVGITDNVVELMVNKIGKLDASSQNVLKLAACMGNRFDLDTLSVVNAKSLSATANDLLSALQEGLIVPLTDAYKTPMLWDREALMLESPDSPLELFASYPAYIPYKFLHDRVQQAAYSLIPEAQKKEFHLNIGRLFLQNTSPESLEENIFDIVNQLNKGAELIATDSEKNQLARLNLKAGKKAKDSTAYEPALQYLEAGLALLPPDSWQTEYEFTLALHVETVEVYYLNTRFEEAEQLGAVVLQEAQSLLERVKIYELKIQSQYAQLQLQLAIETALEILEPLGVVLPRTPTPEQIEAEQNVIKELLGDRKIEDLANLPEMTDPYQLAAVRILLIVTSAAIITNPLLYPIVTLTSVRLCIQHGNSPFAAAVYIFYAQLLCGAMKNIDSGYQVGQLSLTLVDQLDVRDFKALVTHYSNGFVRHWKDPFRAIPLEQMQEGIQVGIETGNLENACYNAIDYTLFSTFAGYNLTEFAPRYAEYTQLTIKLKQVYSVYYIEAARGIAVNLLKEDLEDYGLIIGNSWEEEEQFLAAWVEGNALWLLFITYLAKTIAFSYLNQFDSALESAQKADLYGESSASYVVFPQHIFYYSVALVSVCQSESTPPPLKKAEFLNKARSNQELMKEWAKYAPENYQNKYDLVQAELARIAGNHLEAQTLYEKAIQGAKKQGFIHEEGLAYERAAEYYLTLDREEIGQFYLKNAYACYASWGATAKLKSLSETYPNLLVKVTQRSGETGPVSVTTTGRDGKGLDIETVVKASQAIASEIVLDQLLDKLMRLTIENAGAQKGFLILPDAGKLSIEATGIINGSEEIAVQSVPIEESLELSSAIVHYVARTQSSVILNDASNAGTFTTDSYIVQNQPKSVLCAPLLNQGQLTGIIYLENNLATGAFTPERIELLQVISAQAAISLENAQLYRTLEDKVIERTAQLAEANEEISALNELLKSDNLRMSAELDVTRQLQQKMLPNPEELQAIPGLEIAGFMEPADEIGGDYYDVLNHEGHIKIGIGDVTGHGLEAGMVMVMVQTAVRTLLVNDEKDYVKFLNTINRMIHDNVQRMRTDKNLTLALLDYADGVLRITGQHEEVLVVRGTGEIERLDTIDLGFPVGLELDISDFITQAEVELNPGDGVVLYTDGIPEAENMAGEFYGMDRLCEVVSQYWQESAEAIREGVIQDVREFIGEQKVFDDITLVVMKQR</sequence>
<feature type="coiled-coil region" evidence="1">
    <location>
        <begin position="1504"/>
        <end position="1538"/>
    </location>
</feature>
<feature type="domain" description="Protein kinase" evidence="2">
    <location>
        <begin position="7"/>
        <end position="270"/>
    </location>
</feature>
<dbReference type="InterPro" id="IPR001932">
    <property type="entry name" value="PPM-type_phosphatase-like_dom"/>
</dbReference>
<dbReference type="Pfam" id="PF13191">
    <property type="entry name" value="AAA_16"/>
    <property type="match status" value="1"/>
</dbReference>
<dbReference type="Pfam" id="PF00069">
    <property type="entry name" value="Pkinase"/>
    <property type="match status" value="1"/>
</dbReference>
<keyword evidence="4" id="KW-1185">Reference proteome</keyword>
<dbReference type="Pfam" id="PF07228">
    <property type="entry name" value="SpoIIE"/>
    <property type="match status" value="1"/>
</dbReference>
<dbReference type="InterPro" id="IPR036457">
    <property type="entry name" value="PPM-type-like_dom_sf"/>
</dbReference>
<dbReference type="Pfam" id="PF01590">
    <property type="entry name" value="GAF"/>
    <property type="match status" value="1"/>
</dbReference>
<proteinExistence type="predicted"/>
<protein>
    <submittedName>
        <fullName evidence="3">AAA family ATPase</fullName>
    </submittedName>
</protein>
<dbReference type="Gene3D" id="3.30.450.40">
    <property type="match status" value="1"/>
</dbReference>
<keyword evidence="1" id="KW-0175">Coiled coil</keyword>
<dbReference type="Gene3D" id="3.60.40.10">
    <property type="entry name" value="PPM-type phosphatase domain"/>
    <property type="match status" value="1"/>
</dbReference>
<gene>
    <name evidence="3" type="ORF">NG799_13355</name>
</gene>
<dbReference type="InterPro" id="IPR041664">
    <property type="entry name" value="AAA_16"/>
</dbReference>
<organism evidence="3 4">
    <name type="scientific">Laspinema palackyanum D2a</name>
    <dbReference type="NCBI Taxonomy" id="2953684"/>
    <lineage>
        <taxon>Bacteria</taxon>
        <taxon>Bacillati</taxon>
        <taxon>Cyanobacteriota</taxon>
        <taxon>Cyanophyceae</taxon>
        <taxon>Oscillatoriophycideae</taxon>
        <taxon>Oscillatoriales</taxon>
        <taxon>Laspinemataceae</taxon>
        <taxon>Laspinema</taxon>
        <taxon>Laspinema palackyanum</taxon>
    </lineage>
</organism>
<dbReference type="PANTHER" id="PTHR43642">
    <property type="entry name" value="HYBRID SIGNAL TRANSDUCTION HISTIDINE KINASE G"/>
    <property type="match status" value="1"/>
</dbReference>
<accession>A0ABT2MRE9</accession>
<dbReference type="Gene3D" id="1.10.510.10">
    <property type="entry name" value="Transferase(Phosphotransferase) domain 1"/>
    <property type="match status" value="1"/>
</dbReference>
<dbReference type="Gene3D" id="3.30.200.20">
    <property type="entry name" value="Phosphorylase Kinase, domain 1"/>
    <property type="match status" value="1"/>
</dbReference>
<dbReference type="CDD" id="cd14014">
    <property type="entry name" value="STKc_PknB_like"/>
    <property type="match status" value="1"/>
</dbReference>
<dbReference type="InterPro" id="IPR053159">
    <property type="entry name" value="Hybrid_Histidine_Kinase"/>
</dbReference>
<dbReference type="RefSeq" id="WP_368006911.1">
    <property type="nucleotide sequence ID" value="NZ_JAMXFF010000018.1"/>
</dbReference>
<dbReference type="SUPFAM" id="SSF55781">
    <property type="entry name" value="GAF domain-like"/>
    <property type="match status" value="1"/>
</dbReference>
<dbReference type="InterPro" id="IPR000719">
    <property type="entry name" value="Prot_kinase_dom"/>
</dbReference>
<dbReference type="InterPro" id="IPR003018">
    <property type="entry name" value="GAF"/>
</dbReference>
<dbReference type="Gene3D" id="3.40.50.300">
    <property type="entry name" value="P-loop containing nucleotide triphosphate hydrolases"/>
    <property type="match status" value="1"/>
</dbReference>
<dbReference type="Proteomes" id="UP001525890">
    <property type="component" value="Unassembled WGS sequence"/>
</dbReference>
<comment type="caution">
    <text evidence="3">The sequence shown here is derived from an EMBL/GenBank/DDBJ whole genome shotgun (WGS) entry which is preliminary data.</text>
</comment>
<evidence type="ECO:0000256" key="1">
    <source>
        <dbReference type="SAM" id="Coils"/>
    </source>
</evidence>
<name>A0ABT2MRE9_9CYAN</name>
<dbReference type="SMART" id="SM00331">
    <property type="entry name" value="PP2C_SIG"/>
    <property type="match status" value="1"/>
</dbReference>
<evidence type="ECO:0000313" key="3">
    <source>
        <dbReference type="EMBL" id="MCT7967324.1"/>
    </source>
</evidence>
<dbReference type="SUPFAM" id="SSF56112">
    <property type="entry name" value="Protein kinase-like (PK-like)"/>
    <property type="match status" value="1"/>
</dbReference>
<dbReference type="SMART" id="SM00065">
    <property type="entry name" value="GAF"/>
    <property type="match status" value="1"/>
</dbReference>
<dbReference type="PANTHER" id="PTHR43642:SF1">
    <property type="entry name" value="HYBRID SIGNAL TRANSDUCTION HISTIDINE KINASE G"/>
    <property type="match status" value="1"/>
</dbReference>
<dbReference type="EMBL" id="JAMXFF010000018">
    <property type="protein sequence ID" value="MCT7967324.1"/>
    <property type="molecule type" value="Genomic_DNA"/>
</dbReference>
<evidence type="ECO:0000259" key="2">
    <source>
        <dbReference type="PROSITE" id="PS50011"/>
    </source>
</evidence>